<keyword evidence="2 4" id="KW-0479">Metal-binding</keyword>
<organism evidence="5 6">
    <name type="scientific">Allacma fusca</name>
    <dbReference type="NCBI Taxonomy" id="39272"/>
    <lineage>
        <taxon>Eukaryota</taxon>
        <taxon>Metazoa</taxon>
        <taxon>Ecdysozoa</taxon>
        <taxon>Arthropoda</taxon>
        <taxon>Hexapoda</taxon>
        <taxon>Collembola</taxon>
        <taxon>Symphypleona</taxon>
        <taxon>Sminthuridae</taxon>
        <taxon>Allacma</taxon>
    </lineage>
</organism>
<dbReference type="InterPro" id="IPR050182">
    <property type="entry name" value="Cytochrome_P450_fam2"/>
</dbReference>
<dbReference type="PROSITE" id="PS00086">
    <property type="entry name" value="CYTOCHROME_P450"/>
    <property type="match status" value="1"/>
</dbReference>
<evidence type="ECO:0000313" key="5">
    <source>
        <dbReference type="EMBL" id="CAG7817574.1"/>
    </source>
</evidence>
<dbReference type="Proteomes" id="UP000708208">
    <property type="component" value="Unassembled WGS sequence"/>
</dbReference>
<comment type="similarity">
    <text evidence="1 4">Belongs to the cytochrome P450 family.</text>
</comment>
<reference evidence="5" key="1">
    <citation type="submission" date="2021-06" db="EMBL/GenBank/DDBJ databases">
        <authorList>
            <person name="Hodson N. C."/>
            <person name="Mongue J. A."/>
            <person name="Jaron S. K."/>
        </authorList>
    </citation>
    <scope>NUCLEOTIDE SEQUENCE</scope>
</reference>
<dbReference type="InterPro" id="IPR017972">
    <property type="entry name" value="Cyt_P450_CS"/>
</dbReference>
<dbReference type="GO" id="GO:0005737">
    <property type="term" value="C:cytoplasm"/>
    <property type="evidence" value="ECO:0007669"/>
    <property type="project" value="TreeGrafter"/>
</dbReference>
<evidence type="ECO:0008006" key="7">
    <source>
        <dbReference type="Google" id="ProtNLM"/>
    </source>
</evidence>
<evidence type="ECO:0000256" key="2">
    <source>
        <dbReference type="ARBA" id="ARBA00022723"/>
    </source>
</evidence>
<comment type="caution">
    <text evidence="5">The sequence shown here is derived from an EMBL/GenBank/DDBJ whole genome shotgun (WGS) entry which is preliminary data.</text>
</comment>
<dbReference type="PANTHER" id="PTHR24300">
    <property type="entry name" value="CYTOCHROME P450 508A4-RELATED"/>
    <property type="match status" value="1"/>
</dbReference>
<dbReference type="GO" id="GO:0006805">
    <property type="term" value="P:xenobiotic metabolic process"/>
    <property type="evidence" value="ECO:0007669"/>
    <property type="project" value="TreeGrafter"/>
</dbReference>
<sequence>EKQKKLREEIDRVLGAKLPAEEDRPNLPYTEATIMEVMRYSSMLPLGLLHRTTSNVVIGGHYIPKNTLVVGNLHAVHHDQKTWGDANYFRPERFLSSDETTLVKHEAFIPFSIGKRVCIGETLAKTELYLFITSIFQKFEVTWDPSEPKPSLEPVTSLISAPQPHKLVFTERL</sequence>
<evidence type="ECO:0000256" key="1">
    <source>
        <dbReference type="ARBA" id="ARBA00010617"/>
    </source>
</evidence>
<keyword evidence="6" id="KW-1185">Reference proteome</keyword>
<dbReference type="GO" id="GO:0020037">
    <property type="term" value="F:heme binding"/>
    <property type="evidence" value="ECO:0007669"/>
    <property type="project" value="InterPro"/>
</dbReference>
<dbReference type="AlphaFoldDB" id="A0A8J2PL17"/>
<dbReference type="PANTHER" id="PTHR24300:SF403">
    <property type="entry name" value="CYTOCHROME P450 306A1"/>
    <property type="match status" value="1"/>
</dbReference>
<feature type="non-terminal residue" evidence="5">
    <location>
        <position position="1"/>
    </location>
</feature>
<keyword evidence="4" id="KW-0560">Oxidoreductase</keyword>
<evidence type="ECO:0000256" key="4">
    <source>
        <dbReference type="RuleBase" id="RU000461"/>
    </source>
</evidence>
<protein>
    <recommendedName>
        <fullName evidence="7">Cytochrome P450</fullName>
    </recommendedName>
</protein>
<keyword evidence="4" id="KW-0503">Monooxygenase</keyword>
<dbReference type="GO" id="GO:0016712">
    <property type="term" value="F:oxidoreductase activity, acting on paired donors, with incorporation or reduction of molecular oxygen, reduced flavin or flavoprotein as one donor, and incorporation of one atom of oxygen"/>
    <property type="evidence" value="ECO:0007669"/>
    <property type="project" value="TreeGrafter"/>
</dbReference>
<proteinExistence type="inferred from homology"/>
<dbReference type="OrthoDB" id="1055148at2759"/>
<dbReference type="Pfam" id="PF00067">
    <property type="entry name" value="p450"/>
    <property type="match status" value="1"/>
</dbReference>
<dbReference type="GO" id="GO:0008395">
    <property type="term" value="F:steroid hydroxylase activity"/>
    <property type="evidence" value="ECO:0007669"/>
    <property type="project" value="TreeGrafter"/>
</dbReference>
<keyword evidence="3 4" id="KW-0408">Iron</keyword>
<name>A0A8J2PL17_9HEXA</name>
<keyword evidence="4" id="KW-0349">Heme</keyword>
<gene>
    <name evidence="5" type="ORF">AFUS01_LOCUS28132</name>
</gene>
<dbReference type="InterPro" id="IPR001128">
    <property type="entry name" value="Cyt_P450"/>
</dbReference>
<dbReference type="GO" id="GO:0006082">
    <property type="term" value="P:organic acid metabolic process"/>
    <property type="evidence" value="ECO:0007669"/>
    <property type="project" value="TreeGrafter"/>
</dbReference>
<dbReference type="GO" id="GO:0005506">
    <property type="term" value="F:iron ion binding"/>
    <property type="evidence" value="ECO:0007669"/>
    <property type="project" value="InterPro"/>
</dbReference>
<dbReference type="EMBL" id="CAJVCH010397607">
    <property type="protein sequence ID" value="CAG7817574.1"/>
    <property type="molecule type" value="Genomic_DNA"/>
</dbReference>
<evidence type="ECO:0000313" key="6">
    <source>
        <dbReference type="Proteomes" id="UP000708208"/>
    </source>
</evidence>
<evidence type="ECO:0000256" key="3">
    <source>
        <dbReference type="ARBA" id="ARBA00023004"/>
    </source>
</evidence>
<accession>A0A8J2PL17</accession>